<keyword evidence="5" id="KW-0560">Oxidoreductase</keyword>
<evidence type="ECO:0000256" key="4">
    <source>
        <dbReference type="ARBA" id="ARBA00022827"/>
    </source>
</evidence>
<evidence type="ECO:0000259" key="7">
    <source>
        <dbReference type="Pfam" id="PF05199"/>
    </source>
</evidence>
<evidence type="ECO:0000313" key="9">
    <source>
        <dbReference type="Proteomes" id="UP000326924"/>
    </source>
</evidence>
<dbReference type="PANTHER" id="PTHR42784:SF1">
    <property type="entry name" value="PYRANOSE 2-OXIDASE"/>
    <property type="match status" value="1"/>
</dbReference>
<comment type="similarity">
    <text evidence="2">Belongs to the GMC oxidoreductase family.</text>
</comment>
<dbReference type="OrthoDB" id="167809at2759"/>
<evidence type="ECO:0008006" key="10">
    <source>
        <dbReference type="Google" id="ProtNLM"/>
    </source>
</evidence>
<dbReference type="Pfam" id="PF05199">
    <property type="entry name" value="GMC_oxred_C"/>
    <property type="match status" value="1"/>
</dbReference>
<dbReference type="SUPFAM" id="SSF51905">
    <property type="entry name" value="FAD/NAD(P)-binding domain"/>
    <property type="match status" value="1"/>
</dbReference>
<evidence type="ECO:0000256" key="2">
    <source>
        <dbReference type="ARBA" id="ARBA00010790"/>
    </source>
</evidence>
<comment type="cofactor">
    <cofactor evidence="1">
        <name>FAD</name>
        <dbReference type="ChEBI" id="CHEBI:57692"/>
    </cofactor>
</comment>
<keyword evidence="3" id="KW-0285">Flavoprotein</keyword>
<evidence type="ECO:0000259" key="6">
    <source>
        <dbReference type="Pfam" id="PF00732"/>
    </source>
</evidence>
<name>A0A5J5EPW5_9PEZI</name>
<accession>A0A5J5EPW5</accession>
<dbReference type="InterPro" id="IPR000172">
    <property type="entry name" value="GMC_OxRdtase_N"/>
</dbReference>
<dbReference type="Gene3D" id="3.50.50.60">
    <property type="entry name" value="FAD/NAD(P)-binding domain"/>
    <property type="match status" value="2"/>
</dbReference>
<dbReference type="Pfam" id="PF00732">
    <property type="entry name" value="GMC_oxred_N"/>
    <property type="match status" value="1"/>
</dbReference>
<dbReference type="AlphaFoldDB" id="A0A5J5EPW5"/>
<proteinExistence type="inferred from homology"/>
<dbReference type="EMBL" id="VXIS01000173">
    <property type="protein sequence ID" value="KAA8899115.1"/>
    <property type="molecule type" value="Genomic_DNA"/>
</dbReference>
<keyword evidence="4" id="KW-0274">FAD</keyword>
<evidence type="ECO:0000256" key="1">
    <source>
        <dbReference type="ARBA" id="ARBA00001974"/>
    </source>
</evidence>
<dbReference type="PANTHER" id="PTHR42784">
    <property type="entry name" value="PYRANOSE 2-OXIDASE"/>
    <property type="match status" value="1"/>
</dbReference>
<protein>
    <recommendedName>
        <fullName evidence="10">Glucose-methanol-choline oxidoreductase C-terminal domain-containing protein</fullName>
    </recommendedName>
</protein>
<keyword evidence="9" id="KW-1185">Reference proteome</keyword>
<feature type="domain" description="Glucose-methanol-choline oxidoreductase N-terminal" evidence="6">
    <location>
        <begin position="232"/>
        <end position="310"/>
    </location>
</feature>
<feature type="domain" description="Glucose-methanol-choline oxidoreductase C-terminal" evidence="7">
    <location>
        <begin position="482"/>
        <end position="537"/>
    </location>
</feature>
<sequence length="553" mass="60767">MEKFLAYDADYVRKLCQIGVYDYVIVGSGFGGGILADQLVKQKKKVLLIERGGATFTTHLCNTARPDFARGTNNSVEGNETVYNTIKERVQTAEGSDPYVGGPVYCLGGRSSVWGLWIPRVNKASLDQYFPADVSHELQTYAYSRAFDLLTNYSQSEVYPIGDIHLNIKDLDEAKKNLTALLQPIIAPDEEVEIGPIATELNSPAVYRFPMGGYSTVTPLLNRIYARDQYLTVLMDTEVIQFDYDQPDAEGERQVKGLTVRTKGSGQVHWLNTAKATVILSAGTIGTPTIALNSGLQFINPLVGKGLMDHEIYYVRIDIERTDDDPTEPLNLQCVVKLGTELALLTVTINANFFLAGSSTIQTSQYWSADGHLLNPDHKALAEKKFDTIAILVQFGAELDDNNEVLGLPTPDPVIRVRRPISHNGLLQKEMQAVATDIRNGIVKDIIHPGFDFGEKGAGAPAARWHPFAEDVPSFTLLGFGVFSHETGTMRMKGPDNKPGVVDTNLKVDGFKDLYVCDLSVLPYSPPANPTLTLTALTLRLAENLLGENVEVR</sequence>
<dbReference type="InterPro" id="IPR036188">
    <property type="entry name" value="FAD/NAD-bd_sf"/>
</dbReference>
<comment type="caution">
    <text evidence="8">The sequence shown here is derived from an EMBL/GenBank/DDBJ whole genome shotgun (WGS) entry which is preliminary data.</text>
</comment>
<organism evidence="8 9">
    <name type="scientific">Sphaerosporella brunnea</name>
    <dbReference type="NCBI Taxonomy" id="1250544"/>
    <lineage>
        <taxon>Eukaryota</taxon>
        <taxon>Fungi</taxon>
        <taxon>Dikarya</taxon>
        <taxon>Ascomycota</taxon>
        <taxon>Pezizomycotina</taxon>
        <taxon>Pezizomycetes</taxon>
        <taxon>Pezizales</taxon>
        <taxon>Pyronemataceae</taxon>
        <taxon>Sphaerosporella</taxon>
    </lineage>
</organism>
<dbReference type="GO" id="GO:0050660">
    <property type="term" value="F:flavin adenine dinucleotide binding"/>
    <property type="evidence" value="ECO:0007669"/>
    <property type="project" value="InterPro"/>
</dbReference>
<dbReference type="GO" id="GO:0016614">
    <property type="term" value="F:oxidoreductase activity, acting on CH-OH group of donors"/>
    <property type="evidence" value="ECO:0007669"/>
    <property type="project" value="InterPro"/>
</dbReference>
<reference evidence="8 9" key="1">
    <citation type="submission" date="2019-09" db="EMBL/GenBank/DDBJ databases">
        <title>Draft genome of the ectomycorrhizal ascomycete Sphaerosporella brunnea.</title>
        <authorList>
            <consortium name="DOE Joint Genome Institute"/>
            <person name="Benucci G.M."/>
            <person name="Marozzi G."/>
            <person name="Antonielli L."/>
            <person name="Sanchez S."/>
            <person name="Marco P."/>
            <person name="Wang X."/>
            <person name="Falini L.B."/>
            <person name="Barry K."/>
            <person name="Haridas S."/>
            <person name="Lipzen A."/>
            <person name="Labutti K."/>
            <person name="Grigoriev I.V."/>
            <person name="Murat C."/>
            <person name="Martin F."/>
            <person name="Albertini E."/>
            <person name="Donnini D."/>
            <person name="Bonito G."/>
        </authorList>
    </citation>
    <scope>NUCLEOTIDE SEQUENCE [LARGE SCALE GENOMIC DNA]</scope>
    <source>
        <strain evidence="8 9">Sb_GMNB300</strain>
    </source>
</reference>
<dbReference type="InterPro" id="IPR051473">
    <property type="entry name" value="P2Ox-like"/>
</dbReference>
<dbReference type="Proteomes" id="UP000326924">
    <property type="component" value="Unassembled WGS sequence"/>
</dbReference>
<evidence type="ECO:0000256" key="5">
    <source>
        <dbReference type="ARBA" id="ARBA00023002"/>
    </source>
</evidence>
<dbReference type="InParanoid" id="A0A5J5EPW5"/>
<evidence type="ECO:0000313" key="8">
    <source>
        <dbReference type="EMBL" id="KAA8899115.1"/>
    </source>
</evidence>
<dbReference type="InterPro" id="IPR007867">
    <property type="entry name" value="GMC_OxRtase_C"/>
</dbReference>
<evidence type="ECO:0000256" key="3">
    <source>
        <dbReference type="ARBA" id="ARBA00022630"/>
    </source>
</evidence>
<gene>
    <name evidence="8" type="ORF">FN846DRAFT_189185</name>
</gene>